<comment type="caution">
    <text evidence="1">The sequence shown here is derived from an EMBL/GenBank/DDBJ whole genome shotgun (WGS) entry which is preliminary data.</text>
</comment>
<feature type="non-terminal residue" evidence="1">
    <location>
        <position position="146"/>
    </location>
</feature>
<sequence>SLRLDCLRICLSDNVVKCDIMESLFEGVAIYRLEADVVDNFDADRFLQFIKRSQVESLEIGFDDWPISNPEEFLLKIAEICSTVHIKQGKDPSIAEDTQRHLLGKSNFDWTDTFVAMFKRKMNYLKVSNFGYPAYFTEANCEEMKK</sequence>
<gene>
    <name evidence="1" type="ORF">PFISCL1PPCAC_4623</name>
</gene>
<accession>A0AAV5V3K7</accession>
<proteinExistence type="predicted"/>
<protein>
    <submittedName>
        <fullName evidence="1">Uncharacterized protein</fullName>
    </submittedName>
</protein>
<organism evidence="1 2">
    <name type="scientific">Pristionchus fissidentatus</name>
    <dbReference type="NCBI Taxonomy" id="1538716"/>
    <lineage>
        <taxon>Eukaryota</taxon>
        <taxon>Metazoa</taxon>
        <taxon>Ecdysozoa</taxon>
        <taxon>Nematoda</taxon>
        <taxon>Chromadorea</taxon>
        <taxon>Rhabditida</taxon>
        <taxon>Rhabditina</taxon>
        <taxon>Diplogasteromorpha</taxon>
        <taxon>Diplogasteroidea</taxon>
        <taxon>Neodiplogasteridae</taxon>
        <taxon>Pristionchus</taxon>
    </lineage>
</organism>
<evidence type="ECO:0000313" key="2">
    <source>
        <dbReference type="Proteomes" id="UP001432322"/>
    </source>
</evidence>
<dbReference type="AlphaFoldDB" id="A0AAV5V3K7"/>
<evidence type="ECO:0000313" key="1">
    <source>
        <dbReference type="EMBL" id="GMT13326.1"/>
    </source>
</evidence>
<keyword evidence="2" id="KW-1185">Reference proteome</keyword>
<reference evidence="1" key="1">
    <citation type="submission" date="2023-10" db="EMBL/GenBank/DDBJ databases">
        <title>Genome assembly of Pristionchus species.</title>
        <authorList>
            <person name="Yoshida K."/>
            <person name="Sommer R.J."/>
        </authorList>
    </citation>
    <scope>NUCLEOTIDE SEQUENCE</scope>
    <source>
        <strain evidence="1">RS5133</strain>
    </source>
</reference>
<dbReference type="EMBL" id="BTSY01000002">
    <property type="protein sequence ID" value="GMT13326.1"/>
    <property type="molecule type" value="Genomic_DNA"/>
</dbReference>
<dbReference type="Proteomes" id="UP001432322">
    <property type="component" value="Unassembled WGS sequence"/>
</dbReference>
<name>A0AAV5V3K7_9BILA</name>
<feature type="non-terminal residue" evidence="1">
    <location>
        <position position="1"/>
    </location>
</feature>